<sequence length="79" mass="8775">MAFNKYIVKLNDATKADQPTLLKALDELLNNGIQIVQEKNTSTLGLVRVQVPEEIDVKEAIRNSTLLTQAVEKIDPIAE</sequence>
<gene>
    <name evidence="1" type="ORF">L202_03639</name>
</gene>
<dbReference type="RefSeq" id="XP_018994564.1">
    <property type="nucleotide sequence ID" value="XM_019137538.1"/>
</dbReference>
<dbReference type="GeneID" id="30154948"/>
<accession>A0A1E3HTP3</accession>
<comment type="caution">
    <text evidence="1">The sequence shown here is derived from an EMBL/GenBank/DDBJ whole genome shotgun (WGS) entry which is preliminary data.</text>
</comment>
<evidence type="ECO:0000313" key="1">
    <source>
        <dbReference type="EMBL" id="ODN79717.1"/>
    </source>
</evidence>
<dbReference type="EMBL" id="AWGJ01000005">
    <property type="protein sequence ID" value="ODN79717.1"/>
    <property type="molecule type" value="Genomic_DNA"/>
</dbReference>
<protein>
    <submittedName>
        <fullName evidence="1">Uncharacterized protein</fullName>
    </submittedName>
</protein>
<organism evidence="1 2">
    <name type="scientific">Cryptococcus amylolentus CBS 6039</name>
    <dbReference type="NCBI Taxonomy" id="1295533"/>
    <lineage>
        <taxon>Eukaryota</taxon>
        <taxon>Fungi</taxon>
        <taxon>Dikarya</taxon>
        <taxon>Basidiomycota</taxon>
        <taxon>Agaricomycotina</taxon>
        <taxon>Tremellomycetes</taxon>
        <taxon>Tremellales</taxon>
        <taxon>Cryptococcaceae</taxon>
        <taxon>Cryptococcus</taxon>
    </lineage>
</organism>
<proteinExistence type="predicted"/>
<evidence type="ECO:0000313" key="2">
    <source>
        <dbReference type="Proteomes" id="UP000094065"/>
    </source>
</evidence>
<name>A0A1E3HTP3_9TREE</name>
<dbReference type="OrthoDB" id="10277330at2759"/>
<dbReference type="Proteomes" id="UP000094065">
    <property type="component" value="Unassembled WGS sequence"/>
</dbReference>
<reference evidence="1 2" key="1">
    <citation type="submission" date="2016-06" db="EMBL/GenBank/DDBJ databases">
        <title>Evolution of pathogenesis and genome organization in the Tremellales.</title>
        <authorList>
            <person name="Cuomo C."/>
            <person name="Litvintseva A."/>
            <person name="Heitman J."/>
            <person name="Chen Y."/>
            <person name="Sun S."/>
            <person name="Springer D."/>
            <person name="Dromer F."/>
            <person name="Young S."/>
            <person name="Zeng Q."/>
            <person name="Chapman S."/>
            <person name="Gujja S."/>
            <person name="Saif S."/>
            <person name="Birren B."/>
        </authorList>
    </citation>
    <scope>NUCLEOTIDE SEQUENCE [LARGE SCALE GENOMIC DNA]</scope>
    <source>
        <strain evidence="1 2">CBS 6039</strain>
    </source>
</reference>
<dbReference type="AlphaFoldDB" id="A0A1E3HTP3"/>
<keyword evidence="2" id="KW-1185">Reference proteome</keyword>